<evidence type="ECO:0000256" key="2">
    <source>
        <dbReference type="ARBA" id="ARBA00022643"/>
    </source>
</evidence>
<proteinExistence type="predicted"/>
<dbReference type="Gene3D" id="3.20.20.70">
    <property type="entry name" value="Aldolase class I"/>
    <property type="match status" value="1"/>
</dbReference>
<organism evidence="4">
    <name type="scientific">marine sediment metagenome</name>
    <dbReference type="NCBI Taxonomy" id="412755"/>
    <lineage>
        <taxon>unclassified sequences</taxon>
        <taxon>metagenomes</taxon>
        <taxon>ecological metagenomes</taxon>
    </lineage>
</organism>
<dbReference type="InterPro" id="IPR013785">
    <property type="entry name" value="Aldolase_TIM"/>
</dbReference>
<name>X0UBD9_9ZZZZ</name>
<sequence>MLWLANAELASTVSNTGALGIVSPLAGMERHEDPAENLKLQIARARQLTEKPFGVNIPLDLHYSGILIDTLLNEKASIVITAAGNPALYTELLRKNGITVLHVVSSVRQAQNA</sequence>
<feature type="non-terminal residue" evidence="4">
    <location>
        <position position="113"/>
    </location>
</feature>
<evidence type="ECO:0000313" key="4">
    <source>
        <dbReference type="EMBL" id="GAG02875.1"/>
    </source>
</evidence>
<gene>
    <name evidence="4" type="ORF">S01H1_32402</name>
</gene>
<accession>X0UBD9</accession>
<reference evidence="4" key="1">
    <citation type="journal article" date="2014" name="Front. Microbiol.">
        <title>High frequency of phylogenetically diverse reductive dehalogenase-homologous genes in deep subseafloor sedimentary metagenomes.</title>
        <authorList>
            <person name="Kawai M."/>
            <person name="Futagami T."/>
            <person name="Toyoda A."/>
            <person name="Takaki Y."/>
            <person name="Nishi S."/>
            <person name="Hori S."/>
            <person name="Arai W."/>
            <person name="Tsubouchi T."/>
            <person name="Morono Y."/>
            <person name="Uchiyama I."/>
            <person name="Ito T."/>
            <person name="Fujiyama A."/>
            <person name="Inagaki F."/>
            <person name="Takami H."/>
        </authorList>
    </citation>
    <scope>NUCLEOTIDE SEQUENCE</scope>
    <source>
        <strain evidence="4">Expedition CK06-06</strain>
    </source>
</reference>
<comment type="caution">
    <text evidence="4">The sequence shown here is derived from an EMBL/GenBank/DDBJ whole genome shotgun (WGS) entry which is preliminary data.</text>
</comment>
<protein>
    <submittedName>
        <fullName evidence="4">Uncharacterized protein</fullName>
    </submittedName>
</protein>
<evidence type="ECO:0000256" key="1">
    <source>
        <dbReference type="ARBA" id="ARBA00022630"/>
    </source>
</evidence>
<dbReference type="InterPro" id="IPR004136">
    <property type="entry name" value="NMO"/>
</dbReference>
<dbReference type="PANTHER" id="PTHR32332:SF20">
    <property type="entry name" value="2-NITROPROPANE DIOXYGENASE-LIKE PROTEIN"/>
    <property type="match status" value="1"/>
</dbReference>
<dbReference type="AlphaFoldDB" id="X0UBD9"/>
<keyword evidence="2" id="KW-0288">FMN</keyword>
<dbReference type="SUPFAM" id="SSF51412">
    <property type="entry name" value="Inosine monophosphate dehydrogenase (IMPDH)"/>
    <property type="match status" value="1"/>
</dbReference>
<dbReference type="PANTHER" id="PTHR32332">
    <property type="entry name" value="2-NITROPROPANE DIOXYGENASE"/>
    <property type="match status" value="1"/>
</dbReference>
<keyword evidence="3" id="KW-0560">Oxidoreductase</keyword>
<evidence type="ECO:0000256" key="3">
    <source>
        <dbReference type="ARBA" id="ARBA00023002"/>
    </source>
</evidence>
<dbReference type="CDD" id="cd04730">
    <property type="entry name" value="NPD_like"/>
    <property type="match status" value="1"/>
</dbReference>
<dbReference type="Pfam" id="PF03060">
    <property type="entry name" value="NMO"/>
    <property type="match status" value="1"/>
</dbReference>
<keyword evidence="1" id="KW-0285">Flavoprotein</keyword>
<dbReference type="GO" id="GO:0018580">
    <property type="term" value="F:nitronate monooxygenase activity"/>
    <property type="evidence" value="ECO:0007669"/>
    <property type="project" value="InterPro"/>
</dbReference>
<dbReference type="EMBL" id="BARS01020057">
    <property type="protein sequence ID" value="GAG02875.1"/>
    <property type="molecule type" value="Genomic_DNA"/>
</dbReference>